<organism evidence="1 2">
    <name type="scientific">Glomus cerebriforme</name>
    <dbReference type="NCBI Taxonomy" id="658196"/>
    <lineage>
        <taxon>Eukaryota</taxon>
        <taxon>Fungi</taxon>
        <taxon>Fungi incertae sedis</taxon>
        <taxon>Mucoromycota</taxon>
        <taxon>Glomeromycotina</taxon>
        <taxon>Glomeromycetes</taxon>
        <taxon>Glomerales</taxon>
        <taxon>Glomeraceae</taxon>
        <taxon>Glomus</taxon>
    </lineage>
</organism>
<dbReference type="OrthoDB" id="2347873at2759"/>
<accession>A0A397TJL9</accession>
<dbReference type="Proteomes" id="UP000265703">
    <property type="component" value="Unassembled WGS sequence"/>
</dbReference>
<name>A0A397TJL9_9GLOM</name>
<dbReference type="STRING" id="658196.A0A397TJL9"/>
<keyword evidence="2" id="KW-1185">Reference proteome</keyword>
<sequence length="159" mass="19041">MDIFDFVGESEGTDSLSHKLIHIHINHPVDYKEKIETTYNIDYYDAKYEQWLLDMYFPQLKQDKYEQWLLDMYFPQLKQDKYCKDPYTDTTLRFASVYVMEKVTTNLERLIKQRLCYKIKAGVSDSLLGNSFEYLAHNILRKGGCFDVYSLESELKKKR</sequence>
<proteinExistence type="predicted"/>
<dbReference type="AlphaFoldDB" id="A0A397TJL9"/>
<protein>
    <submittedName>
        <fullName evidence="1">Uncharacterized protein</fullName>
    </submittedName>
</protein>
<dbReference type="EMBL" id="QKYT01000041">
    <property type="protein sequence ID" value="RIA96685.1"/>
    <property type="molecule type" value="Genomic_DNA"/>
</dbReference>
<evidence type="ECO:0000313" key="2">
    <source>
        <dbReference type="Proteomes" id="UP000265703"/>
    </source>
</evidence>
<reference evidence="1 2" key="1">
    <citation type="submission" date="2018-06" db="EMBL/GenBank/DDBJ databases">
        <title>Comparative genomics reveals the genomic features of Rhizophagus irregularis, R. cerebriforme, R. diaphanum and Gigaspora rosea, and their symbiotic lifestyle signature.</title>
        <authorList>
            <person name="Morin E."/>
            <person name="San Clemente H."/>
            <person name="Chen E.C.H."/>
            <person name="De La Providencia I."/>
            <person name="Hainaut M."/>
            <person name="Kuo A."/>
            <person name="Kohler A."/>
            <person name="Murat C."/>
            <person name="Tang N."/>
            <person name="Roy S."/>
            <person name="Loubradou J."/>
            <person name="Henrissat B."/>
            <person name="Grigoriev I.V."/>
            <person name="Corradi N."/>
            <person name="Roux C."/>
            <person name="Martin F.M."/>
        </authorList>
    </citation>
    <scope>NUCLEOTIDE SEQUENCE [LARGE SCALE GENOMIC DNA]</scope>
    <source>
        <strain evidence="1 2">DAOM 227022</strain>
    </source>
</reference>
<gene>
    <name evidence="1" type="ORF">C1645_815112</name>
</gene>
<comment type="caution">
    <text evidence="1">The sequence shown here is derived from an EMBL/GenBank/DDBJ whole genome shotgun (WGS) entry which is preliminary data.</text>
</comment>
<evidence type="ECO:0000313" key="1">
    <source>
        <dbReference type="EMBL" id="RIA96685.1"/>
    </source>
</evidence>